<feature type="transmembrane region" description="Helical" evidence="12">
    <location>
        <begin position="245"/>
        <end position="266"/>
    </location>
</feature>
<feature type="transmembrane region" description="Helical" evidence="12">
    <location>
        <begin position="216"/>
        <end position="239"/>
    </location>
</feature>
<dbReference type="AlphaFoldDB" id="A0A7G2C6N7"/>
<dbReference type="InterPro" id="IPR007130">
    <property type="entry name" value="DAGAT"/>
</dbReference>
<dbReference type="CDD" id="cd07987">
    <property type="entry name" value="LPLAT_MGAT-like"/>
    <property type="match status" value="1"/>
</dbReference>
<feature type="compositionally biased region" description="Acidic residues" evidence="11">
    <location>
        <begin position="277"/>
        <end position="286"/>
    </location>
</feature>
<dbReference type="PANTHER" id="PTHR12317:SF34">
    <property type="entry name" value="ACYLTRANSFERASE"/>
    <property type="match status" value="1"/>
</dbReference>
<feature type="transmembrane region" description="Helical" evidence="12">
    <location>
        <begin position="327"/>
        <end position="346"/>
    </location>
</feature>
<dbReference type="Proteomes" id="UP000515908">
    <property type="component" value="Chromosome 05"/>
</dbReference>
<feature type="transmembrane region" description="Helical" evidence="12">
    <location>
        <begin position="753"/>
        <end position="773"/>
    </location>
</feature>
<evidence type="ECO:0000256" key="6">
    <source>
        <dbReference type="ARBA" id="ARBA00022824"/>
    </source>
</evidence>
<keyword evidence="14" id="KW-1185">Reference proteome</keyword>
<evidence type="ECO:0000256" key="7">
    <source>
        <dbReference type="ARBA" id="ARBA00022989"/>
    </source>
</evidence>
<evidence type="ECO:0000256" key="3">
    <source>
        <dbReference type="ARBA" id="ARBA00022516"/>
    </source>
</evidence>
<dbReference type="GO" id="GO:0008374">
    <property type="term" value="F:O-acyltransferase activity"/>
    <property type="evidence" value="ECO:0007669"/>
    <property type="project" value="InterPro"/>
</dbReference>
<gene>
    <name evidence="13" type="ORF">ADEAN_000290500</name>
</gene>
<feature type="transmembrane region" description="Helical" evidence="12">
    <location>
        <begin position="865"/>
        <end position="884"/>
    </location>
</feature>
<feature type="transmembrane region" description="Helical" evidence="12">
    <location>
        <begin position="89"/>
        <end position="112"/>
    </location>
</feature>
<keyword evidence="3" id="KW-0444">Lipid biosynthesis</keyword>
<feature type="transmembrane region" description="Helical" evidence="12">
    <location>
        <begin position="637"/>
        <end position="659"/>
    </location>
</feature>
<feature type="transmembrane region" description="Helical" evidence="12">
    <location>
        <begin position="25"/>
        <end position="43"/>
    </location>
</feature>
<protein>
    <submittedName>
        <fullName evidence="13">Diacylglycerol acyltransferase, putative</fullName>
    </submittedName>
</protein>
<evidence type="ECO:0000256" key="4">
    <source>
        <dbReference type="ARBA" id="ARBA00022679"/>
    </source>
</evidence>
<organism evidence="13 14">
    <name type="scientific">Angomonas deanei</name>
    <dbReference type="NCBI Taxonomy" id="59799"/>
    <lineage>
        <taxon>Eukaryota</taxon>
        <taxon>Discoba</taxon>
        <taxon>Euglenozoa</taxon>
        <taxon>Kinetoplastea</taxon>
        <taxon>Metakinetoplastina</taxon>
        <taxon>Trypanosomatida</taxon>
        <taxon>Trypanosomatidae</taxon>
        <taxon>Strigomonadinae</taxon>
        <taxon>Angomonas</taxon>
    </lineage>
</organism>
<evidence type="ECO:0000313" key="13">
    <source>
        <dbReference type="EMBL" id="CAD2215450.1"/>
    </source>
</evidence>
<dbReference type="GO" id="GO:0005789">
    <property type="term" value="C:endoplasmic reticulum membrane"/>
    <property type="evidence" value="ECO:0007669"/>
    <property type="project" value="UniProtKB-SubCell"/>
</dbReference>
<evidence type="ECO:0000256" key="8">
    <source>
        <dbReference type="ARBA" id="ARBA00023098"/>
    </source>
</evidence>
<keyword evidence="6" id="KW-0256">Endoplasmic reticulum</keyword>
<evidence type="ECO:0000256" key="1">
    <source>
        <dbReference type="ARBA" id="ARBA00004477"/>
    </source>
</evidence>
<comment type="subcellular location">
    <subcellularLocation>
        <location evidence="1">Endoplasmic reticulum membrane</location>
        <topology evidence="1">Multi-pass membrane protein</topology>
    </subcellularLocation>
</comment>
<evidence type="ECO:0000256" key="10">
    <source>
        <dbReference type="ARBA" id="ARBA00023315"/>
    </source>
</evidence>
<feature type="transmembrane region" description="Helical" evidence="12">
    <location>
        <begin position="588"/>
        <end position="616"/>
    </location>
</feature>
<sequence>MIIGEGVVGLMAAHFPLLKSASSKLILVIHIVANLVVHFIIGCKYTPGYSSFMVKFRRWPDAIFYWIICGICFFSHVANIGVVNSPDRFGYTTFVSITCVNVVSCSLLLLFIRTTKFNVGENASPRVTEFGAMVMSVLGIIMGIFQLVCNVALHFNPDHMKEVIEGTGWTKGEAISLVLRASQLFSVVIVPLMFFSGKAVYGERFSVMGKGLKDNVSFFSVHVLSWMFYILLLLSISIYLCTDHFLAASAVTVNLVMSVWCMSFSLRVCGNAIEEEEKSGEEEDGAKEEGQPSPFANANLEEYDPNEETLGAISKDNIKSVLNGEMMIAYSLFLVNLLLRVTVDLADLSIWGKSELPIMHMIIVAWACFICCVPIAHISGRDKGVKSFHPFQGSGTFLAMQVFGWMLYTACVLYLIFVSVLTFSSTSGNSIADRLRAVPMSASLVGIVQAVPLIVITLSIVFETQKRQRLMRMQAMAVESFEHLRNITREQIENLTDPNEKRILQLAFRTMMEPALNFYELPLKKKSLILYANPASPNSPELDSESDEETEATKRQRRESTTFIVFFMCVASALFYVVASFFSQMTVLTLGFATCGVILMTASCVLLNTFYGPLTHPPRRGRRQYQPFMPFRGGSKFVIRQIIGWTCYAGAVLVTLISAIEAAGISPYAMVFAAVLSVLSQLFILQSIPFFDSNPKKPTYLEENGEGIVALLLFVGAFAFGHLYELASEFFSTDDSQPSTFYSLVGEKRKTRVPFVMTLIGIMLALPCVMLALNRTTKHWEKVTERQLRRKRRESHKEVNFDDKVAEQKPFVDITIPAMIIKNTLEITSMLLGLVIPLTTFGVVYVVTQNYTPKLMGSLESMLPILFKSLLGMLFLSVIPYFINVKVPRAFITIRYTLVTWCQYGMAVIVGTTLILPAFTYPCIGTRFMCFFTLTITILGGYKGVRLLLRLSIHALVGYRSYMEYQSYSKGNWSYSHLPSYFLDLFLTLSWCFYLPTYEHAPQLSGARRSMWFTNFARRYLFSDLTTYFNFKIIVDDPTVEMGTDTTKYLFSFHPHGVFPGTALFCSLTEAWKEKVGINPGHYVSTHVASIIFNVPVIRDYNLLLGCLSVSRRGIEASLKRGNSVLVVTGGQAEMLHTKISKEEMILVTHHKGFIRLAIANKVPLVPLLSMAENNLLGLIHFPRIQRISLKLLGFPFPMVPHGRFGLPLPYNSPLTLIVGKPIPIPRGSEPR</sequence>
<dbReference type="Pfam" id="PF03982">
    <property type="entry name" value="DAGAT"/>
    <property type="match status" value="1"/>
</dbReference>
<dbReference type="GO" id="GO:0006629">
    <property type="term" value="P:lipid metabolic process"/>
    <property type="evidence" value="ECO:0007669"/>
    <property type="project" value="UniProtKB-KW"/>
</dbReference>
<dbReference type="EMBL" id="LR877149">
    <property type="protein sequence ID" value="CAD2215450.1"/>
    <property type="molecule type" value="Genomic_DNA"/>
</dbReference>
<feature type="transmembrane region" description="Helical" evidence="12">
    <location>
        <begin position="175"/>
        <end position="195"/>
    </location>
</feature>
<feature type="transmembrane region" description="Helical" evidence="12">
    <location>
        <begin position="706"/>
        <end position="724"/>
    </location>
</feature>
<reference evidence="13 14" key="1">
    <citation type="submission" date="2020-08" db="EMBL/GenBank/DDBJ databases">
        <authorList>
            <person name="Newling K."/>
            <person name="Davey J."/>
            <person name="Forrester S."/>
        </authorList>
    </citation>
    <scope>NUCLEOTIDE SEQUENCE [LARGE SCALE GENOMIC DNA]</scope>
    <source>
        <strain evidence="14">Crithidia deanei Carvalho (ATCC PRA-265)</strain>
    </source>
</reference>
<feature type="transmembrane region" description="Helical" evidence="12">
    <location>
        <begin position="358"/>
        <end position="376"/>
    </location>
</feature>
<feature type="transmembrane region" description="Helical" evidence="12">
    <location>
        <begin position="665"/>
        <end position="685"/>
    </location>
</feature>
<feature type="transmembrane region" description="Helical" evidence="12">
    <location>
        <begin position="133"/>
        <end position="155"/>
    </location>
</feature>
<keyword evidence="9 12" id="KW-0472">Membrane</keyword>
<dbReference type="OrthoDB" id="264532at2759"/>
<keyword evidence="10 13" id="KW-0012">Acyltransferase</keyword>
<feature type="region of interest" description="Disordered" evidence="11">
    <location>
        <begin position="536"/>
        <end position="555"/>
    </location>
</feature>
<feature type="transmembrane region" description="Helical" evidence="12">
    <location>
        <begin position="896"/>
        <end position="918"/>
    </location>
</feature>
<evidence type="ECO:0000256" key="9">
    <source>
        <dbReference type="ARBA" id="ARBA00023136"/>
    </source>
</evidence>
<feature type="transmembrane region" description="Helical" evidence="12">
    <location>
        <begin position="563"/>
        <end position="582"/>
    </location>
</feature>
<accession>A0A7G2C6N7</accession>
<dbReference type="VEuPathDB" id="TriTrypDB:ADEAN_000290500"/>
<feature type="transmembrane region" description="Helical" evidence="12">
    <location>
        <begin position="63"/>
        <end position="83"/>
    </location>
</feature>
<keyword evidence="4 13" id="KW-0808">Transferase</keyword>
<keyword evidence="8" id="KW-0443">Lipid metabolism</keyword>
<keyword evidence="7 12" id="KW-1133">Transmembrane helix</keyword>
<evidence type="ECO:0000256" key="5">
    <source>
        <dbReference type="ARBA" id="ARBA00022692"/>
    </source>
</evidence>
<evidence type="ECO:0000256" key="2">
    <source>
        <dbReference type="ARBA" id="ARBA00005420"/>
    </source>
</evidence>
<feature type="transmembrane region" description="Helical" evidence="12">
    <location>
        <begin position="441"/>
        <end position="462"/>
    </location>
</feature>
<evidence type="ECO:0000256" key="11">
    <source>
        <dbReference type="SAM" id="MobiDB-lite"/>
    </source>
</evidence>
<proteinExistence type="inferred from homology"/>
<evidence type="ECO:0000313" key="14">
    <source>
        <dbReference type="Proteomes" id="UP000515908"/>
    </source>
</evidence>
<dbReference type="PANTHER" id="PTHR12317">
    <property type="entry name" value="DIACYLGLYCEROL O-ACYLTRANSFERASE"/>
    <property type="match status" value="1"/>
</dbReference>
<evidence type="ECO:0000256" key="12">
    <source>
        <dbReference type="SAM" id="Phobius"/>
    </source>
</evidence>
<keyword evidence="5 12" id="KW-0812">Transmembrane</keyword>
<feature type="transmembrane region" description="Helical" evidence="12">
    <location>
        <begin position="397"/>
        <end position="421"/>
    </location>
</feature>
<comment type="similarity">
    <text evidence="2">Belongs to the diacylglycerol acyltransferase family.</text>
</comment>
<name>A0A7G2C6N7_9TRYP</name>
<feature type="transmembrane region" description="Helical" evidence="12">
    <location>
        <begin position="827"/>
        <end position="845"/>
    </location>
</feature>
<feature type="region of interest" description="Disordered" evidence="11">
    <location>
        <begin position="277"/>
        <end position="298"/>
    </location>
</feature>